<evidence type="ECO:0000313" key="9">
    <source>
        <dbReference type="EMBL" id="MDQ0674612.1"/>
    </source>
</evidence>
<feature type="transmembrane region" description="Helical" evidence="7">
    <location>
        <begin position="311"/>
        <end position="334"/>
    </location>
</feature>
<keyword evidence="4 7" id="KW-0812">Transmembrane</keyword>
<keyword evidence="5 7" id="KW-1133">Transmembrane helix</keyword>
<dbReference type="PANTHER" id="PTHR33406:SF6">
    <property type="entry name" value="MEMBRANE PROTEIN YDGH-RELATED"/>
    <property type="match status" value="1"/>
</dbReference>
<evidence type="ECO:0000256" key="3">
    <source>
        <dbReference type="ARBA" id="ARBA00022475"/>
    </source>
</evidence>
<protein>
    <submittedName>
        <fullName evidence="9">RND superfamily putative drug exporter</fullName>
    </submittedName>
</protein>
<feature type="transmembrane region" description="Helical" evidence="7">
    <location>
        <begin position="665"/>
        <end position="686"/>
    </location>
</feature>
<evidence type="ECO:0000256" key="6">
    <source>
        <dbReference type="ARBA" id="ARBA00023136"/>
    </source>
</evidence>
<evidence type="ECO:0000256" key="7">
    <source>
        <dbReference type="SAM" id="Phobius"/>
    </source>
</evidence>
<evidence type="ECO:0000256" key="2">
    <source>
        <dbReference type="ARBA" id="ARBA00010157"/>
    </source>
</evidence>
<comment type="similarity">
    <text evidence="2">Belongs to the resistance-nodulation-cell division (RND) (TC 2.A.6) family. MmpL subfamily.</text>
</comment>
<comment type="caution">
    <text evidence="9">The sequence shown here is derived from an EMBL/GenBank/DDBJ whole genome shotgun (WGS) entry which is preliminary data.</text>
</comment>
<dbReference type="Pfam" id="PF03176">
    <property type="entry name" value="MMPL"/>
    <property type="match status" value="2"/>
</dbReference>
<evidence type="ECO:0000256" key="1">
    <source>
        <dbReference type="ARBA" id="ARBA00004651"/>
    </source>
</evidence>
<feature type="transmembrane region" description="Helical" evidence="7">
    <location>
        <begin position="539"/>
        <end position="558"/>
    </location>
</feature>
<dbReference type="EMBL" id="JAUSXB010000001">
    <property type="protein sequence ID" value="MDQ0674612.1"/>
    <property type="molecule type" value="Genomic_DNA"/>
</dbReference>
<proteinExistence type="inferred from homology"/>
<feature type="transmembrane region" description="Helical" evidence="7">
    <location>
        <begin position="278"/>
        <end position="299"/>
    </location>
</feature>
<gene>
    <name evidence="9" type="ORF">QFZ36_002173</name>
</gene>
<accession>A0ABU0PM35</accession>
<feature type="transmembrane region" description="Helical" evidence="7">
    <location>
        <begin position="235"/>
        <end position="257"/>
    </location>
</feature>
<feature type="transmembrane region" description="Helical" evidence="7">
    <location>
        <begin position="202"/>
        <end position="223"/>
    </location>
</feature>
<keyword evidence="3" id="KW-1003">Cell membrane</keyword>
<feature type="transmembrane region" description="Helical" evidence="7">
    <location>
        <begin position="380"/>
        <end position="398"/>
    </location>
</feature>
<dbReference type="RefSeq" id="WP_306636326.1">
    <property type="nucleotide sequence ID" value="NZ_JAUSXB010000001.1"/>
</dbReference>
<evidence type="ECO:0000256" key="5">
    <source>
        <dbReference type="ARBA" id="ARBA00022989"/>
    </source>
</evidence>
<dbReference type="Proteomes" id="UP001236806">
    <property type="component" value="Unassembled WGS sequence"/>
</dbReference>
<feature type="transmembrane region" description="Helical" evidence="7">
    <location>
        <begin position="639"/>
        <end position="659"/>
    </location>
</feature>
<evidence type="ECO:0000256" key="4">
    <source>
        <dbReference type="ARBA" id="ARBA00022692"/>
    </source>
</evidence>
<name>A0ABU0PM35_9MICC</name>
<evidence type="ECO:0000259" key="8">
    <source>
        <dbReference type="PROSITE" id="PS50156"/>
    </source>
</evidence>
<dbReference type="InterPro" id="IPR000731">
    <property type="entry name" value="SSD"/>
</dbReference>
<feature type="transmembrane region" description="Helical" evidence="7">
    <location>
        <begin position="565"/>
        <end position="586"/>
    </location>
</feature>
<feature type="transmembrane region" description="Helical" evidence="7">
    <location>
        <begin position="12"/>
        <end position="33"/>
    </location>
</feature>
<sequence length="732" mass="76231">MKSHSPAKERVPFWLRWLVPVILVLAWLALAGVGGPTFGRLDEVSSNDQASFLPASAEATAAQDWQAKFRDSDEVPGVIVLEADETLNAVQLGGIASLRNDLEGLQAGSAVIGPIPSGDGKAVQFIVPIDSSKEVKEVVRELRDTVAQSAPAGIKTYVTGPAGLAADLTAAFAGIDGILLLVALGAVFVILLVVYRSLLLPIVVLLTSVFALCAAILLVFGMAKAGWIQLNGQSQGILSILVIGAATDYALLFVARFREALTHTTNRTAGVLTAWKASFEPILASGATVIIALLCLLFSDLNSNKALGPVAAAGILCSLFAALTLLPALMALLGRAAFWPFRPKLVPADQREPELVTGLEGQKGLWRATGSLVSRRPRTVWVASVLLLVVAASGLLQLKANGVPQTDVILTASNAVDGQDALARHFDAGSGSPAVVVAGQGKAQEVLDTVKASDGVGEAYLLAQGSVPITGAPGAPSAPDVREGRVLINATLKDAADSLQAEETVKALRTEVKAVDPGALVGGVTATALDTNTTAQRDLVIIIPVVLVVILLILMLLLRSIVAPVLLVLSVVLSYGAAMGVSAFVFNNILGFPGADATVPLFGFVFLVALGVDYNIFLMSRVREESLKHGTRPGILRGLGVTGGVITSAGVVLAATFAALGVIPIMFLVQLAFIVAFGVLLDTILVRSLLVPALAYHIGPRIWWPGKLGRPEHDAAVQREAGAEPLEEVASR</sequence>
<keyword evidence="6 7" id="KW-0472">Membrane</keyword>
<dbReference type="Gene3D" id="1.20.1640.10">
    <property type="entry name" value="Multidrug efflux transporter AcrB transmembrane domain"/>
    <property type="match status" value="2"/>
</dbReference>
<reference evidence="9 10" key="1">
    <citation type="submission" date="2023-07" db="EMBL/GenBank/DDBJ databases">
        <title>Comparative genomics of wheat-associated soil bacteria to identify genetic determinants of phenazine resistance.</title>
        <authorList>
            <person name="Mouncey N."/>
        </authorList>
    </citation>
    <scope>NUCLEOTIDE SEQUENCE [LARGE SCALE GENOMIC DNA]</scope>
    <source>
        <strain evidence="9 10">W1I3</strain>
    </source>
</reference>
<feature type="domain" description="SSD" evidence="8">
    <location>
        <begin position="568"/>
        <end position="696"/>
    </location>
</feature>
<feature type="transmembrane region" description="Helical" evidence="7">
    <location>
        <begin position="598"/>
        <end position="618"/>
    </location>
</feature>
<dbReference type="SUPFAM" id="SSF82866">
    <property type="entry name" value="Multidrug efflux transporter AcrB transmembrane domain"/>
    <property type="match status" value="2"/>
</dbReference>
<feature type="transmembrane region" description="Helical" evidence="7">
    <location>
        <begin position="170"/>
        <end position="195"/>
    </location>
</feature>
<dbReference type="PANTHER" id="PTHR33406">
    <property type="entry name" value="MEMBRANE PROTEIN MJ1562-RELATED"/>
    <property type="match status" value="1"/>
</dbReference>
<evidence type="ECO:0000313" key="10">
    <source>
        <dbReference type="Proteomes" id="UP001236806"/>
    </source>
</evidence>
<dbReference type="InterPro" id="IPR004869">
    <property type="entry name" value="MMPL_dom"/>
</dbReference>
<keyword evidence="10" id="KW-1185">Reference proteome</keyword>
<comment type="subcellular location">
    <subcellularLocation>
        <location evidence="1">Cell membrane</location>
        <topology evidence="1">Multi-pass membrane protein</topology>
    </subcellularLocation>
</comment>
<dbReference type="InterPro" id="IPR050545">
    <property type="entry name" value="Mycobact_MmpL"/>
</dbReference>
<dbReference type="PROSITE" id="PS50156">
    <property type="entry name" value="SSD"/>
    <property type="match status" value="1"/>
</dbReference>
<organism evidence="9 10">
    <name type="scientific">Pseudarthrobacter siccitolerans</name>
    <dbReference type="NCBI Taxonomy" id="861266"/>
    <lineage>
        <taxon>Bacteria</taxon>
        <taxon>Bacillati</taxon>
        <taxon>Actinomycetota</taxon>
        <taxon>Actinomycetes</taxon>
        <taxon>Micrococcales</taxon>
        <taxon>Micrococcaceae</taxon>
        <taxon>Pseudarthrobacter</taxon>
    </lineage>
</organism>